<dbReference type="InterPro" id="IPR002822">
    <property type="entry name" value="Ni_insertion"/>
</dbReference>
<dbReference type="HAMAP" id="MF_01074">
    <property type="entry name" value="LarC"/>
    <property type="match status" value="1"/>
</dbReference>
<comment type="similarity">
    <text evidence="2">Belongs to the LarC family.</text>
</comment>
<evidence type="ECO:0000256" key="2">
    <source>
        <dbReference type="HAMAP-Rule" id="MF_01074"/>
    </source>
</evidence>
<sequence length="396" mass="42063">MTRFAFFDCFSGISGDMSLAALIDLGADPAQIQAAVRSMGLPDLNIRVAETKKCGFRALGVQIEHPPEHAHRHLHHITEMIDRADQIDPDAKALAKRIFGHVAVAEAKVHGTTLEKVHFHEVGAIDSIGDIVGVAVAVTALNISSAMALPVPTGTGSIRIAHGTVSVPAPATAEILTGIPVVSTDIRAELTTPTGAAILKELCGEFGPLPAMTVDRIGYGAGTMDLPEQANLLRVLLGQRSPASAGSAHQIAEQDTVSVLQTNLDDTSGEQLADCVSRLVQRGALDVTQTPCMMKKGRSGVILSVICQPADVAAMEQIMFTHTSTIGIRRSTALRDILPRHFTTVQTKFGPVRAKVSTLPGGDQRIKIEDDDARRLAAEHQTTADIVRREAECAGR</sequence>
<evidence type="ECO:0000256" key="1">
    <source>
        <dbReference type="ARBA" id="ARBA00022596"/>
    </source>
</evidence>
<dbReference type="Pfam" id="PF01969">
    <property type="entry name" value="Ni_insertion"/>
    <property type="match status" value="1"/>
</dbReference>
<dbReference type="RefSeq" id="WP_150078231.1">
    <property type="nucleotide sequence ID" value="NZ_VWOX01000012.1"/>
</dbReference>
<accession>A0A5M6CZJ2</accession>
<reference evidence="3 4" key="1">
    <citation type="submission" date="2019-08" db="EMBL/GenBank/DDBJ databases">
        <authorList>
            <person name="Dhanesh K."/>
            <person name="Kumar G."/>
            <person name="Sasikala C."/>
            <person name="Venkata Ramana C."/>
        </authorList>
    </citation>
    <scope>NUCLEOTIDE SEQUENCE [LARGE SCALE GENOMIC DNA]</scope>
    <source>
        <strain evidence="3 4">JC645</strain>
    </source>
</reference>
<keyword evidence="4" id="KW-1185">Reference proteome</keyword>
<protein>
    <recommendedName>
        <fullName evidence="2">Putative nickel insertion protein</fullName>
    </recommendedName>
</protein>
<dbReference type="EMBL" id="VWOX01000012">
    <property type="protein sequence ID" value="KAA5540667.1"/>
    <property type="molecule type" value="Genomic_DNA"/>
</dbReference>
<proteinExistence type="inferred from homology"/>
<dbReference type="Proteomes" id="UP000324479">
    <property type="component" value="Unassembled WGS sequence"/>
</dbReference>
<dbReference type="GO" id="GO:0016829">
    <property type="term" value="F:lyase activity"/>
    <property type="evidence" value="ECO:0007669"/>
    <property type="project" value="UniProtKB-UniRule"/>
</dbReference>
<dbReference type="PANTHER" id="PTHR36566:SF1">
    <property type="entry name" value="PYRIDINIUM-3,5-BISTHIOCARBOXYLIC ACID MONONUCLEOTIDE NICKEL INSERTION PROTEIN"/>
    <property type="match status" value="1"/>
</dbReference>
<dbReference type="PANTHER" id="PTHR36566">
    <property type="entry name" value="NICKEL INSERTION PROTEIN-RELATED"/>
    <property type="match status" value="1"/>
</dbReference>
<keyword evidence="1 2" id="KW-0533">Nickel</keyword>
<dbReference type="GO" id="GO:0016151">
    <property type="term" value="F:nickel cation binding"/>
    <property type="evidence" value="ECO:0007669"/>
    <property type="project" value="UniProtKB-UniRule"/>
</dbReference>
<evidence type="ECO:0000313" key="4">
    <source>
        <dbReference type="Proteomes" id="UP000324479"/>
    </source>
</evidence>
<dbReference type="NCBIfam" id="TIGR00299">
    <property type="entry name" value="nickel pincer cofactor biosynthesis protein LarC"/>
    <property type="match status" value="1"/>
</dbReference>
<dbReference type="AlphaFoldDB" id="A0A5M6CZJ2"/>
<dbReference type="Gene3D" id="3.30.70.1380">
    <property type="entry name" value="Transcriptional regulatory protein pf0864 domain like"/>
    <property type="match status" value="1"/>
</dbReference>
<organism evidence="3 4">
    <name type="scientific">Roseiconus nitratireducens</name>
    <dbReference type="NCBI Taxonomy" id="2605748"/>
    <lineage>
        <taxon>Bacteria</taxon>
        <taxon>Pseudomonadati</taxon>
        <taxon>Planctomycetota</taxon>
        <taxon>Planctomycetia</taxon>
        <taxon>Pirellulales</taxon>
        <taxon>Pirellulaceae</taxon>
        <taxon>Roseiconus</taxon>
    </lineage>
</organism>
<gene>
    <name evidence="3" type="primary">larC</name>
    <name evidence="3" type="ORF">FYK55_19950</name>
</gene>
<evidence type="ECO:0000313" key="3">
    <source>
        <dbReference type="EMBL" id="KAA5540667.1"/>
    </source>
</evidence>
<name>A0A5M6CZJ2_9BACT</name>
<comment type="caution">
    <text evidence="3">The sequence shown here is derived from an EMBL/GenBank/DDBJ whole genome shotgun (WGS) entry which is preliminary data.</text>
</comment>
<keyword evidence="2" id="KW-0456">Lyase</keyword>